<feature type="region of interest" description="Disordered" evidence="1">
    <location>
        <begin position="28"/>
        <end position="83"/>
    </location>
</feature>
<sequence>MAATKTILILIITNFIIAQTQDTSEEIKSVKESEELQEDTTVQIEEEISTTTEANVTDDEGDEKSPEPDEDGVTEGSNVDITETSYNNVVQDTEKNVHSNLSNNIDIVTKTETVPIQATTRAMEEEPSPKMQETEEDVETPGQRNPKADTDSKPPADKRKFDAHAPQLKPQTTRSVVRGWLQDCWVRPPAGIMVPLRAEALARARAVWSDLTAPELNNTHVLVMGYDSNVVRGWLQDCWVRPPAGIMVPLRAEALARARAVWSDLTAPELNNTHVLVMGYDSNGE</sequence>
<evidence type="ECO:0000256" key="1">
    <source>
        <dbReference type="SAM" id="MobiDB-lite"/>
    </source>
</evidence>
<feature type="compositionally biased region" description="Acidic residues" evidence="1">
    <location>
        <begin position="56"/>
        <end position="73"/>
    </location>
</feature>
<gene>
    <name evidence="3" type="ORF">PYW07_012681</name>
</gene>
<feature type="signal peptide" evidence="2">
    <location>
        <begin position="1"/>
        <end position="18"/>
    </location>
</feature>
<evidence type="ECO:0000313" key="3">
    <source>
        <dbReference type="EMBL" id="KAJ8706603.1"/>
    </source>
</evidence>
<evidence type="ECO:0000313" key="4">
    <source>
        <dbReference type="Proteomes" id="UP001231518"/>
    </source>
</evidence>
<comment type="caution">
    <text evidence="3">The sequence shown here is derived from an EMBL/GenBank/DDBJ whole genome shotgun (WGS) entry which is preliminary data.</text>
</comment>
<organism evidence="3 4">
    <name type="scientific">Mythimna separata</name>
    <name type="common">Oriental armyworm</name>
    <name type="synonym">Pseudaletia separata</name>
    <dbReference type="NCBI Taxonomy" id="271217"/>
    <lineage>
        <taxon>Eukaryota</taxon>
        <taxon>Metazoa</taxon>
        <taxon>Ecdysozoa</taxon>
        <taxon>Arthropoda</taxon>
        <taxon>Hexapoda</taxon>
        <taxon>Insecta</taxon>
        <taxon>Pterygota</taxon>
        <taxon>Neoptera</taxon>
        <taxon>Endopterygota</taxon>
        <taxon>Lepidoptera</taxon>
        <taxon>Glossata</taxon>
        <taxon>Ditrysia</taxon>
        <taxon>Noctuoidea</taxon>
        <taxon>Noctuidae</taxon>
        <taxon>Noctuinae</taxon>
        <taxon>Hadenini</taxon>
        <taxon>Mythimna</taxon>
    </lineage>
</organism>
<feature type="compositionally biased region" description="Basic and acidic residues" evidence="1">
    <location>
        <begin position="146"/>
        <end position="163"/>
    </location>
</feature>
<dbReference type="AlphaFoldDB" id="A0AAD7Y8G1"/>
<feature type="chain" id="PRO_5042095306" evidence="2">
    <location>
        <begin position="19"/>
        <end position="285"/>
    </location>
</feature>
<dbReference type="EMBL" id="JARGEI010000028">
    <property type="protein sequence ID" value="KAJ8706603.1"/>
    <property type="molecule type" value="Genomic_DNA"/>
</dbReference>
<keyword evidence="4" id="KW-1185">Reference proteome</keyword>
<protein>
    <submittedName>
        <fullName evidence="3">Uncharacterized protein</fullName>
    </submittedName>
</protein>
<proteinExistence type="predicted"/>
<reference evidence="3" key="1">
    <citation type="submission" date="2023-03" db="EMBL/GenBank/DDBJ databases">
        <title>Chromosome-level genomes of two armyworms, Mythimna separata and Mythimna loreyi, provide insights into the biosynthesis and reception of sex pheromones.</title>
        <authorList>
            <person name="Zhao H."/>
        </authorList>
    </citation>
    <scope>NUCLEOTIDE SEQUENCE</scope>
    <source>
        <strain evidence="3">BeijingLab</strain>
        <tissue evidence="3">Pupa</tissue>
    </source>
</reference>
<keyword evidence="2" id="KW-0732">Signal</keyword>
<dbReference type="Proteomes" id="UP001231518">
    <property type="component" value="Chromosome 30"/>
</dbReference>
<accession>A0AAD7Y8G1</accession>
<feature type="compositionally biased region" description="Polar residues" evidence="1">
    <location>
        <begin position="39"/>
        <end position="55"/>
    </location>
</feature>
<feature type="region of interest" description="Disordered" evidence="1">
    <location>
        <begin position="112"/>
        <end position="173"/>
    </location>
</feature>
<evidence type="ECO:0000256" key="2">
    <source>
        <dbReference type="SAM" id="SignalP"/>
    </source>
</evidence>
<name>A0AAD7Y8G1_MYTSE</name>